<name>C3JBX2_POREA</name>
<dbReference type="AlphaFoldDB" id="C3JBX2"/>
<dbReference type="STRING" id="553175.POREN0001_1858"/>
<organism evidence="1 2">
    <name type="scientific">Porphyromonas endodontalis (strain ATCC 35406 / DSM 24491 / JCM 8526 / CCUG 16442 / BCRC 14492 / NCTC 13058 / HG 370)</name>
    <name type="common">Bacteroides endodontalis</name>
    <dbReference type="NCBI Taxonomy" id="553175"/>
    <lineage>
        <taxon>Bacteria</taxon>
        <taxon>Pseudomonadati</taxon>
        <taxon>Bacteroidota</taxon>
        <taxon>Bacteroidia</taxon>
        <taxon>Bacteroidales</taxon>
        <taxon>Porphyromonadaceae</taxon>
        <taxon>Porphyromonas</taxon>
    </lineage>
</organism>
<sequence length="55" mass="6375">MVFVLLCFCSFSLHPEVYTFNIYREIKHRTNALPSGLYLSAKVQFCNRTDTLSSL</sequence>
<dbReference type="EMBL" id="ACNN01000026">
    <property type="protein sequence ID" value="EEN82492.1"/>
    <property type="molecule type" value="Genomic_DNA"/>
</dbReference>
<keyword evidence="2" id="KW-1185">Reference proteome</keyword>
<comment type="caution">
    <text evidence="1">The sequence shown here is derived from an EMBL/GenBank/DDBJ whole genome shotgun (WGS) entry which is preliminary data.</text>
</comment>
<protein>
    <submittedName>
        <fullName evidence="1">Uncharacterized protein</fullName>
    </submittedName>
</protein>
<proteinExistence type="predicted"/>
<reference evidence="1 2" key="1">
    <citation type="submission" date="2009-04" db="EMBL/GenBank/DDBJ databases">
        <authorList>
            <person name="Sebastian Y."/>
            <person name="Madupu R."/>
            <person name="Durkin A.S."/>
            <person name="Torralba M."/>
            <person name="Methe B."/>
            <person name="Sutton G.G."/>
            <person name="Strausberg R.L."/>
            <person name="Nelson K.E."/>
        </authorList>
    </citation>
    <scope>NUCLEOTIDE SEQUENCE [LARGE SCALE GENOMIC DNA]</scope>
    <source>
        <strain evidence="2">ATCC 35406 / BCRC 14492 / JCM 8526 / NCTC 13058 / HG 370</strain>
    </source>
</reference>
<accession>C3JBX2</accession>
<dbReference type="Proteomes" id="UP000004295">
    <property type="component" value="Unassembled WGS sequence"/>
</dbReference>
<gene>
    <name evidence="1" type="ORF">POREN0001_1858</name>
</gene>
<evidence type="ECO:0000313" key="2">
    <source>
        <dbReference type="Proteomes" id="UP000004295"/>
    </source>
</evidence>
<evidence type="ECO:0000313" key="1">
    <source>
        <dbReference type="EMBL" id="EEN82492.1"/>
    </source>
</evidence>